<keyword evidence="1" id="KW-0472">Membrane</keyword>
<protein>
    <submittedName>
        <fullName evidence="2">Uncharacterized protein</fullName>
    </submittedName>
</protein>
<keyword evidence="1" id="KW-1133">Transmembrane helix</keyword>
<reference evidence="2 3" key="1">
    <citation type="journal article" date="2019" name="Int. J. Syst. Evol. Microbiol.">
        <title>The Global Catalogue of Microorganisms (GCM) 10K type strain sequencing project: providing services to taxonomists for standard genome sequencing and annotation.</title>
        <authorList>
            <consortium name="The Broad Institute Genomics Platform"/>
            <consortium name="The Broad Institute Genome Sequencing Center for Infectious Disease"/>
            <person name="Wu L."/>
            <person name="Ma J."/>
        </authorList>
    </citation>
    <scope>NUCLEOTIDE SEQUENCE [LARGE SCALE GENOMIC DNA]</scope>
    <source>
        <strain evidence="2 3">JCM 16112</strain>
    </source>
</reference>
<dbReference type="Proteomes" id="UP001500469">
    <property type="component" value="Unassembled WGS sequence"/>
</dbReference>
<organism evidence="2 3">
    <name type="scientific">Algoriphagus jejuensis</name>
    <dbReference type="NCBI Taxonomy" id="419934"/>
    <lineage>
        <taxon>Bacteria</taxon>
        <taxon>Pseudomonadati</taxon>
        <taxon>Bacteroidota</taxon>
        <taxon>Cytophagia</taxon>
        <taxon>Cytophagales</taxon>
        <taxon>Cyclobacteriaceae</taxon>
        <taxon>Algoriphagus</taxon>
    </lineage>
</organism>
<sequence length="387" mass="44868">MKEELKIYLYRLWPVIVLVIGLPLLSFVIWLLIPAKSLDILVIDKTVKDNSYREHAGLFWTLDHLKYRRSSGEAYSADQDYLGFFPNGKADFGVVKDLTSRSDQEIGELVSRTNLIYLADTYGVYEGNFEQTAKDEMSKKVYGGMNSSDLRLVKMAIEQGKNVVAEFNSIASPTSPLIRTEFENLMGVKWTGWIGRYFDELDTAINRDIPTWMIRQYQRQHETWNLVGPGLIFIKESGEIEAFVYQKEYDNQVPLIRTQKMNKLGFHLPEVVPYPDWFDIMMIEREYEVISYYDINPTAEGVQKLRSMGLPRFFPAAVVRKLGEGSQYYFSGDFSDMEGTFGAAHFFGLPVLWRGLYVASDYTDRQSFYWNYYYPLISQVLEKVGEE</sequence>
<keyword evidence="3" id="KW-1185">Reference proteome</keyword>
<accession>A0ABN1MVV2</accession>
<comment type="caution">
    <text evidence="2">The sequence shown here is derived from an EMBL/GenBank/DDBJ whole genome shotgun (WGS) entry which is preliminary data.</text>
</comment>
<dbReference type="EMBL" id="BAAAFI010000001">
    <property type="protein sequence ID" value="GAA0877074.1"/>
    <property type="molecule type" value="Genomic_DNA"/>
</dbReference>
<proteinExistence type="predicted"/>
<name>A0ABN1MVV2_9BACT</name>
<keyword evidence="1" id="KW-0812">Transmembrane</keyword>
<evidence type="ECO:0000313" key="3">
    <source>
        <dbReference type="Proteomes" id="UP001500469"/>
    </source>
</evidence>
<evidence type="ECO:0000256" key="1">
    <source>
        <dbReference type="SAM" id="Phobius"/>
    </source>
</evidence>
<feature type="transmembrane region" description="Helical" evidence="1">
    <location>
        <begin position="12"/>
        <end position="33"/>
    </location>
</feature>
<gene>
    <name evidence="2" type="ORF">GCM10009119_00420</name>
</gene>
<evidence type="ECO:0000313" key="2">
    <source>
        <dbReference type="EMBL" id="GAA0877074.1"/>
    </source>
</evidence>
<dbReference type="RefSeq" id="WP_343847764.1">
    <property type="nucleotide sequence ID" value="NZ_BAAAFI010000001.1"/>
</dbReference>